<sequence>MPPGEFDVISLEDVQRCYVPEADEASIDKSVVTEAESAPDQLAYIIFTSGSTGAPKGVMIPHRILVNYGQQTPFNLDAGQSDRVFLPFSPAFDGYPRPGSSQLLRPTETTCTSLIQKLTPSEPVVLGHPIVGSDVILLYKFFENRTKESFASAALASPTQERYYRTGDIARRTVSGIQFLGRNDFVVKNRGFLINLGADVKPALLSCPGVDEATAIMHRDNRIGFVTPGAVSGPKIREDLAARLDAFLVPERIYPLDRFPVTANDKVDPRALESWLNEQTKSVDDQTSTSDATSTPFETLVHALSSALSIAPQQEALASSSWGLAEILSRLSDL</sequence>
<keyword evidence="2" id="KW-0597">Phosphoprotein</keyword>
<dbReference type="InterPro" id="IPR042099">
    <property type="entry name" value="ANL_N_sf"/>
</dbReference>
<keyword evidence="1" id="KW-0596">Phosphopantetheine</keyword>
<evidence type="ECO:0000259" key="3">
    <source>
        <dbReference type="Pfam" id="PF00501"/>
    </source>
</evidence>
<organism evidence="4 5">
    <name type="scientific">Metarhizium brunneum</name>
    <dbReference type="NCBI Taxonomy" id="500148"/>
    <lineage>
        <taxon>Eukaryota</taxon>
        <taxon>Fungi</taxon>
        <taxon>Dikarya</taxon>
        <taxon>Ascomycota</taxon>
        <taxon>Pezizomycotina</taxon>
        <taxon>Sordariomycetes</taxon>
        <taxon>Hypocreomycetidae</taxon>
        <taxon>Hypocreales</taxon>
        <taxon>Clavicipitaceae</taxon>
        <taxon>Metarhizium</taxon>
    </lineage>
</organism>
<evidence type="ECO:0000313" key="5">
    <source>
        <dbReference type="Proteomes" id="UP000510686"/>
    </source>
</evidence>
<evidence type="ECO:0000313" key="4">
    <source>
        <dbReference type="EMBL" id="QLI69292.1"/>
    </source>
</evidence>
<dbReference type="PANTHER" id="PTHR45527">
    <property type="entry name" value="NONRIBOSOMAL PEPTIDE SYNTHETASE"/>
    <property type="match status" value="1"/>
</dbReference>
<evidence type="ECO:0000256" key="1">
    <source>
        <dbReference type="ARBA" id="ARBA00022450"/>
    </source>
</evidence>
<accession>A0A7D5UZE3</accession>
<dbReference type="Pfam" id="PF00501">
    <property type="entry name" value="AMP-binding"/>
    <property type="match status" value="1"/>
</dbReference>
<dbReference type="GO" id="GO:0044550">
    <property type="term" value="P:secondary metabolite biosynthetic process"/>
    <property type="evidence" value="ECO:0007669"/>
    <property type="project" value="TreeGrafter"/>
</dbReference>
<dbReference type="KEGG" id="mbrn:26246730"/>
<proteinExistence type="predicted"/>
<reference evidence="4 5" key="1">
    <citation type="submission" date="2020-07" db="EMBL/GenBank/DDBJ databases">
        <title>Telomere length de novo assembly of all 7 chromosomes of the fungus, Metarhizium brunneum, using a novel assembly pipeline.</title>
        <authorList>
            <person name="Saud z."/>
            <person name="Kortsinoglou A."/>
            <person name="Kouvelis V.N."/>
            <person name="Butt T.M."/>
        </authorList>
    </citation>
    <scope>NUCLEOTIDE SEQUENCE [LARGE SCALE GENOMIC DNA]</scope>
    <source>
        <strain evidence="4 5">4556</strain>
    </source>
</reference>
<dbReference type="InterPro" id="IPR000873">
    <property type="entry name" value="AMP-dep_synth/lig_dom"/>
</dbReference>
<keyword evidence="5" id="KW-1185">Reference proteome</keyword>
<dbReference type="Proteomes" id="UP000510686">
    <property type="component" value="Chromosome 3"/>
</dbReference>
<dbReference type="Gene3D" id="3.40.50.12780">
    <property type="entry name" value="N-terminal domain of ligase-like"/>
    <property type="match status" value="2"/>
</dbReference>
<evidence type="ECO:0000256" key="2">
    <source>
        <dbReference type="ARBA" id="ARBA00022553"/>
    </source>
</evidence>
<feature type="domain" description="AMP-dependent synthetase/ligase" evidence="3">
    <location>
        <begin position="30"/>
        <end position="91"/>
    </location>
</feature>
<dbReference type="PRINTS" id="PR00154">
    <property type="entry name" value="AMPBINDING"/>
</dbReference>
<dbReference type="InterPro" id="IPR020845">
    <property type="entry name" value="AMP-binding_CS"/>
</dbReference>
<dbReference type="InterPro" id="IPR045851">
    <property type="entry name" value="AMP-bd_C_sf"/>
</dbReference>
<dbReference type="GO" id="GO:0005737">
    <property type="term" value="C:cytoplasm"/>
    <property type="evidence" value="ECO:0007669"/>
    <property type="project" value="TreeGrafter"/>
</dbReference>
<dbReference type="OrthoDB" id="416786at2759"/>
<dbReference type="RefSeq" id="XP_065986770.1">
    <property type="nucleotide sequence ID" value="XM_066130539.1"/>
</dbReference>
<dbReference type="GO" id="GO:0043041">
    <property type="term" value="P:amino acid activation for nonribosomal peptide biosynthetic process"/>
    <property type="evidence" value="ECO:0007669"/>
    <property type="project" value="TreeGrafter"/>
</dbReference>
<protein>
    <submittedName>
        <fullName evidence="4">Nonribosomal peptide synthetase sirP</fullName>
    </submittedName>
</protein>
<gene>
    <name evidence="4" type="primary">sirP_0</name>
    <name evidence="4" type="ORF">G6M90_00g052400</name>
</gene>
<dbReference type="PANTHER" id="PTHR45527:SF1">
    <property type="entry name" value="FATTY ACID SYNTHASE"/>
    <property type="match status" value="1"/>
</dbReference>
<dbReference type="AlphaFoldDB" id="A0A7D5UZE3"/>
<dbReference type="GeneID" id="26246730"/>
<dbReference type="GO" id="GO:0031177">
    <property type="term" value="F:phosphopantetheine binding"/>
    <property type="evidence" value="ECO:0007669"/>
    <property type="project" value="TreeGrafter"/>
</dbReference>
<dbReference type="EMBL" id="CP058934">
    <property type="protein sequence ID" value="QLI69292.1"/>
    <property type="molecule type" value="Genomic_DNA"/>
</dbReference>
<dbReference type="InterPro" id="IPR020459">
    <property type="entry name" value="AMP-binding"/>
</dbReference>
<dbReference type="Gene3D" id="3.30.300.30">
    <property type="match status" value="1"/>
</dbReference>
<name>A0A7D5UZE3_9HYPO</name>
<dbReference type="SUPFAM" id="SSF56801">
    <property type="entry name" value="Acetyl-CoA synthetase-like"/>
    <property type="match status" value="1"/>
</dbReference>
<dbReference type="PROSITE" id="PS00455">
    <property type="entry name" value="AMP_BINDING"/>
    <property type="match status" value="1"/>
</dbReference>